<name>A0A0L9U249_PHAAN</name>
<evidence type="ECO:0000313" key="1">
    <source>
        <dbReference type="EMBL" id="KOM36469.1"/>
    </source>
</evidence>
<dbReference type="EMBL" id="CM003372">
    <property type="protein sequence ID" value="KOM36469.1"/>
    <property type="molecule type" value="Genomic_DNA"/>
</dbReference>
<evidence type="ECO:0000313" key="2">
    <source>
        <dbReference type="Proteomes" id="UP000053144"/>
    </source>
</evidence>
<organism evidence="1 2">
    <name type="scientific">Phaseolus angularis</name>
    <name type="common">Azuki bean</name>
    <name type="synonym">Vigna angularis</name>
    <dbReference type="NCBI Taxonomy" id="3914"/>
    <lineage>
        <taxon>Eukaryota</taxon>
        <taxon>Viridiplantae</taxon>
        <taxon>Streptophyta</taxon>
        <taxon>Embryophyta</taxon>
        <taxon>Tracheophyta</taxon>
        <taxon>Spermatophyta</taxon>
        <taxon>Magnoliopsida</taxon>
        <taxon>eudicotyledons</taxon>
        <taxon>Gunneridae</taxon>
        <taxon>Pentapetalae</taxon>
        <taxon>rosids</taxon>
        <taxon>fabids</taxon>
        <taxon>Fabales</taxon>
        <taxon>Fabaceae</taxon>
        <taxon>Papilionoideae</taxon>
        <taxon>50 kb inversion clade</taxon>
        <taxon>NPAAA clade</taxon>
        <taxon>indigoferoid/millettioid clade</taxon>
        <taxon>Phaseoleae</taxon>
        <taxon>Vigna</taxon>
    </lineage>
</organism>
<reference evidence="2" key="1">
    <citation type="journal article" date="2015" name="Proc. Natl. Acad. Sci. U.S.A.">
        <title>Genome sequencing of adzuki bean (Vigna angularis) provides insight into high starch and low fat accumulation and domestication.</title>
        <authorList>
            <person name="Yang K."/>
            <person name="Tian Z."/>
            <person name="Chen C."/>
            <person name="Luo L."/>
            <person name="Zhao B."/>
            <person name="Wang Z."/>
            <person name="Yu L."/>
            <person name="Li Y."/>
            <person name="Sun Y."/>
            <person name="Li W."/>
            <person name="Chen Y."/>
            <person name="Li Y."/>
            <person name="Zhang Y."/>
            <person name="Ai D."/>
            <person name="Zhao J."/>
            <person name="Shang C."/>
            <person name="Ma Y."/>
            <person name="Wu B."/>
            <person name="Wang M."/>
            <person name="Gao L."/>
            <person name="Sun D."/>
            <person name="Zhang P."/>
            <person name="Guo F."/>
            <person name="Wang W."/>
            <person name="Li Y."/>
            <person name="Wang J."/>
            <person name="Varshney R.K."/>
            <person name="Wang J."/>
            <person name="Ling H.Q."/>
            <person name="Wan P."/>
        </authorList>
    </citation>
    <scope>NUCLEOTIDE SEQUENCE</scope>
    <source>
        <strain evidence="2">cv. Jingnong 6</strain>
    </source>
</reference>
<protein>
    <submittedName>
        <fullName evidence="1">Uncharacterized protein</fullName>
    </submittedName>
</protein>
<dbReference type="AlphaFoldDB" id="A0A0L9U249"/>
<sequence length="90" mass="9982">MLGAVGALPPTQYFFMASHSPRFLSLTRRAFSSSSSSSLGGVSMVQGASRGIDLEFVRFFAFFSYFCITHCFHTIWVCPHCRNFILVSAS</sequence>
<dbReference type="Proteomes" id="UP000053144">
    <property type="component" value="Chromosome 2"/>
</dbReference>
<proteinExistence type="predicted"/>
<gene>
    <name evidence="1" type="ORF">LR48_Vigan02g261900</name>
</gene>
<accession>A0A0L9U249</accession>
<dbReference type="Gramene" id="KOM36469">
    <property type="protein sequence ID" value="KOM36469"/>
    <property type="gene ID" value="LR48_Vigan02g261900"/>
</dbReference>